<name>A0ABQ9EYP7_TEGGR</name>
<evidence type="ECO:0000313" key="8">
    <source>
        <dbReference type="EMBL" id="KAJ8310280.1"/>
    </source>
</evidence>
<protein>
    <recommendedName>
        <fullName evidence="3">Metallo-beta-lactamase domain-containing protein 1</fullName>
    </recommendedName>
    <alternativeName>
        <fullName evidence="4">Endoribonuclease MBLAC1</fullName>
    </alternativeName>
</protein>
<accession>A0ABQ9EYP7</accession>
<comment type="caution">
    <text evidence="8">The sequence shown here is derived from an EMBL/GenBank/DDBJ whole genome shotgun (WGS) entry which is preliminary data.</text>
</comment>
<dbReference type="PANTHER" id="PTHR23200:SF48">
    <property type="entry name" value="METALLO-BETA-LACTAMASE DOMAIN-CONTAINING PROTEIN 1"/>
    <property type="match status" value="1"/>
</dbReference>
<gene>
    <name evidence="8" type="ORF">KUTeg_012145</name>
</gene>
<evidence type="ECO:0000256" key="5">
    <source>
        <dbReference type="ARBA" id="ARBA00044690"/>
    </source>
</evidence>
<sequence length="281" mass="31947">MNSKFWQEEYLLAKSARITYRREWVNFIHKYRKRAWFVSECLAEKSLANYQDKLSDLKACGSITLLKGPHNVLVDTGNPWDKDLILDGLQSMNLDTGDIHYVVCTNGHSDKIGNLNLFTKALQIVSGDVCSRDCYYLHAFRQKNELTPEKIEYVVCTHGHSDHVGNLNLFPHSIHIVSFDICVGDQYSSHGFAQGIPYEIDDYVEVIPTPGHTGSDVSVLVRNTDIGGTVAITGDLFECFEDLENPSLWQDNSEKPETQEQSRIDVLKMADYIVPWAWKNV</sequence>
<organism evidence="8 9">
    <name type="scientific">Tegillarca granosa</name>
    <name type="common">Malaysian cockle</name>
    <name type="synonym">Anadara granosa</name>
    <dbReference type="NCBI Taxonomy" id="220873"/>
    <lineage>
        <taxon>Eukaryota</taxon>
        <taxon>Metazoa</taxon>
        <taxon>Spiralia</taxon>
        <taxon>Lophotrochozoa</taxon>
        <taxon>Mollusca</taxon>
        <taxon>Bivalvia</taxon>
        <taxon>Autobranchia</taxon>
        <taxon>Pteriomorphia</taxon>
        <taxon>Arcoida</taxon>
        <taxon>Arcoidea</taxon>
        <taxon>Arcidae</taxon>
        <taxon>Tegillarca</taxon>
    </lineage>
</organism>
<dbReference type="InterPro" id="IPR036866">
    <property type="entry name" value="RibonucZ/Hydroxyglut_hydro"/>
</dbReference>
<evidence type="ECO:0000259" key="7">
    <source>
        <dbReference type="SMART" id="SM00849"/>
    </source>
</evidence>
<evidence type="ECO:0000256" key="4">
    <source>
        <dbReference type="ARBA" id="ARBA00032988"/>
    </source>
</evidence>
<evidence type="ECO:0000256" key="1">
    <source>
        <dbReference type="ARBA" id="ARBA00004514"/>
    </source>
</evidence>
<dbReference type="SMART" id="SM00849">
    <property type="entry name" value="Lactamase_B"/>
    <property type="match status" value="1"/>
</dbReference>
<dbReference type="Pfam" id="PF00753">
    <property type="entry name" value="Lactamase_B"/>
    <property type="match status" value="2"/>
</dbReference>
<evidence type="ECO:0000256" key="3">
    <source>
        <dbReference type="ARBA" id="ARBA00014856"/>
    </source>
</evidence>
<comment type="function">
    <text evidence="6">Endoribonuclease that catalyzes the hydrolysis of histone-coding pre-mRNA 3'-end. Involved in histone pre-mRNA processing during the S-phase of the cell cycle, which is required for entering/progressing through S-phase. Cleaves histone pre-mRNA at a major and a minor cleavage site after the 5'-ACCCA-3' and the 5'-ACCCACA-3' sequence, respectively, and located downstream of the stem-loop. May require the presence of the HDE element located at the histone pre-RNA 3'-end to avoid non-specific cleavage.</text>
</comment>
<evidence type="ECO:0000256" key="2">
    <source>
        <dbReference type="ARBA" id="ARBA00011738"/>
    </source>
</evidence>
<evidence type="ECO:0000256" key="6">
    <source>
        <dbReference type="ARBA" id="ARBA00045869"/>
    </source>
</evidence>
<evidence type="ECO:0000313" key="9">
    <source>
        <dbReference type="Proteomes" id="UP001217089"/>
    </source>
</evidence>
<reference evidence="8 9" key="1">
    <citation type="submission" date="2022-12" db="EMBL/GenBank/DDBJ databases">
        <title>Chromosome-level genome of Tegillarca granosa.</title>
        <authorList>
            <person name="Kim J."/>
        </authorList>
    </citation>
    <scope>NUCLEOTIDE SEQUENCE [LARGE SCALE GENOMIC DNA]</scope>
    <source>
        <strain evidence="8">Teg-2019</strain>
        <tissue evidence="8">Adductor muscle</tissue>
    </source>
</reference>
<feature type="domain" description="Metallo-beta-lactamase" evidence="7">
    <location>
        <begin position="60"/>
        <end position="276"/>
    </location>
</feature>
<dbReference type="InterPro" id="IPR039344">
    <property type="entry name" value="MBLAC1"/>
</dbReference>
<dbReference type="Gene3D" id="3.60.15.10">
    <property type="entry name" value="Ribonuclease Z/Hydroxyacylglutathione hydrolase-like"/>
    <property type="match status" value="2"/>
</dbReference>
<dbReference type="SUPFAM" id="SSF56281">
    <property type="entry name" value="Metallo-hydrolase/oxidoreductase"/>
    <property type="match status" value="2"/>
</dbReference>
<dbReference type="InterPro" id="IPR001279">
    <property type="entry name" value="Metallo-B-lactamas"/>
</dbReference>
<comment type="subcellular location">
    <subcellularLocation>
        <location evidence="1">Cytoplasm</location>
        <location evidence="1">Cytosol</location>
    </subcellularLocation>
</comment>
<dbReference type="EMBL" id="JARBDR010000640">
    <property type="protein sequence ID" value="KAJ8310280.1"/>
    <property type="molecule type" value="Genomic_DNA"/>
</dbReference>
<dbReference type="CDD" id="cd07711">
    <property type="entry name" value="MBLAC1-like_MBL-fold"/>
    <property type="match status" value="1"/>
</dbReference>
<dbReference type="Proteomes" id="UP001217089">
    <property type="component" value="Unassembled WGS sequence"/>
</dbReference>
<proteinExistence type="predicted"/>
<comment type="subunit">
    <text evidence="2">Homodimer.</text>
</comment>
<keyword evidence="9" id="KW-1185">Reference proteome</keyword>
<comment type="catalytic activity">
    <reaction evidence="5">
        <text>a ribonucleotidyl-ribonucleotide-RNA + H2O = a 3'-end ribonucleotide-RNA + a 5'-end 5'-phospho-ribonucleoside-RNA + H(+)</text>
        <dbReference type="Rhea" id="RHEA:68096"/>
        <dbReference type="Rhea" id="RHEA-COMP:15179"/>
        <dbReference type="Rhea" id="RHEA-COMP:17355"/>
        <dbReference type="Rhea" id="RHEA-COMP:17428"/>
        <dbReference type="ChEBI" id="CHEBI:15377"/>
        <dbReference type="ChEBI" id="CHEBI:15378"/>
        <dbReference type="ChEBI" id="CHEBI:74896"/>
        <dbReference type="ChEBI" id="CHEBI:138282"/>
        <dbReference type="ChEBI" id="CHEBI:173118"/>
    </reaction>
    <physiologicalReaction direction="left-to-right" evidence="5">
        <dbReference type="Rhea" id="RHEA:68097"/>
    </physiologicalReaction>
</comment>
<dbReference type="PANTHER" id="PTHR23200">
    <property type="entry name" value="METALLO-BETA-LACTAMASE DOMAIN-CONTAINING PROTEIN 1"/>
    <property type="match status" value="1"/>
</dbReference>